<keyword evidence="11" id="KW-1185">Reference proteome</keyword>
<keyword evidence="10" id="KW-0675">Receptor</keyword>
<dbReference type="SUPFAM" id="SSF56935">
    <property type="entry name" value="Porins"/>
    <property type="match status" value="1"/>
</dbReference>
<name>A0A1G7GV79_9BACT</name>
<gene>
    <name evidence="10" type="ORF">SAMN05444167_0816</name>
</gene>
<dbReference type="Gene3D" id="2.40.170.20">
    <property type="entry name" value="TonB-dependent receptor, beta-barrel domain"/>
    <property type="match status" value="1"/>
</dbReference>
<dbReference type="Gene3D" id="2.170.130.10">
    <property type="entry name" value="TonB-dependent receptor, plug domain"/>
    <property type="match status" value="1"/>
</dbReference>
<feature type="signal peptide" evidence="7">
    <location>
        <begin position="1"/>
        <end position="35"/>
    </location>
</feature>
<evidence type="ECO:0000313" key="11">
    <source>
        <dbReference type="Proteomes" id="UP000182427"/>
    </source>
</evidence>
<keyword evidence="5" id="KW-0472">Membrane</keyword>
<dbReference type="InterPro" id="IPR057601">
    <property type="entry name" value="Oar-like_b-barrel"/>
</dbReference>
<keyword evidence="7" id="KW-0732">Signal</keyword>
<dbReference type="Pfam" id="PF13620">
    <property type="entry name" value="CarboxypepD_reg"/>
    <property type="match status" value="1"/>
</dbReference>
<dbReference type="Gene3D" id="2.60.40.1120">
    <property type="entry name" value="Carboxypeptidase-like, regulatory domain"/>
    <property type="match status" value="1"/>
</dbReference>
<evidence type="ECO:0000256" key="4">
    <source>
        <dbReference type="ARBA" id="ARBA00022692"/>
    </source>
</evidence>
<dbReference type="InterPro" id="IPR039426">
    <property type="entry name" value="TonB-dep_rcpt-like"/>
</dbReference>
<reference evidence="10 11" key="1">
    <citation type="submission" date="2016-10" db="EMBL/GenBank/DDBJ databases">
        <authorList>
            <person name="de Groot N.N."/>
        </authorList>
    </citation>
    <scope>NUCLEOTIDE SEQUENCE [LARGE SCALE GENOMIC DNA]</scope>
    <source>
        <strain evidence="10 11">GAS232</strain>
    </source>
</reference>
<organism evidence="10 11">
    <name type="scientific">Terriglobus roseus</name>
    <dbReference type="NCBI Taxonomy" id="392734"/>
    <lineage>
        <taxon>Bacteria</taxon>
        <taxon>Pseudomonadati</taxon>
        <taxon>Acidobacteriota</taxon>
        <taxon>Terriglobia</taxon>
        <taxon>Terriglobales</taxon>
        <taxon>Acidobacteriaceae</taxon>
        <taxon>Terriglobus</taxon>
    </lineage>
</organism>
<feature type="domain" description="TonB-dependent transporter Oar-like beta-barrel" evidence="9">
    <location>
        <begin position="255"/>
        <end position="1163"/>
    </location>
</feature>
<dbReference type="InterPro" id="IPR036942">
    <property type="entry name" value="Beta-barrel_TonB_sf"/>
</dbReference>
<evidence type="ECO:0000256" key="3">
    <source>
        <dbReference type="ARBA" id="ARBA00022452"/>
    </source>
</evidence>
<accession>A0A1G7GV79</accession>
<dbReference type="GO" id="GO:0009279">
    <property type="term" value="C:cell outer membrane"/>
    <property type="evidence" value="ECO:0007669"/>
    <property type="project" value="UniProtKB-SubCell"/>
</dbReference>
<dbReference type="GO" id="GO:0030246">
    <property type="term" value="F:carbohydrate binding"/>
    <property type="evidence" value="ECO:0007669"/>
    <property type="project" value="InterPro"/>
</dbReference>
<dbReference type="PANTHER" id="PTHR30069:SF46">
    <property type="entry name" value="OAR PROTEIN"/>
    <property type="match status" value="1"/>
</dbReference>
<dbReference type="PANTHER" id="PTHR30069">
    <property type="entry name" value="TONB-DEPENDENT OUTER MEMBRANE RECEPTOR"/>
    <property type="match status" value="1"/>
</dbReference>
<dbReference type="Proteomes" id="UP000182427">
    <property type="component" value="Chromosome I"/>
</dbReference>
<keyword evidence="4" id="KW-0812">Transmembrane</keyword>
<dbReference type="GO" id="GO:0044718">
    <property type="term" value="P:siderophore transmembrane transport"/>
    <property type="evidence" value="ECO:0007669"/>
    <property type="project" value="TreeGrafter"/>
</dbReference>
<protein>
    <submittedName>
        <fullName evidence="10">TonB-dependent Receptor Plug Domain</fullName>
    </submittedName>
</protein>
<evidence type="ECO:0000256" key="7">
    <source>
        <dbReference type="SAM" id="SignalP"/>
    </source>
</evidence>
<evidence type="ECO:0000256" key="1">
    <source>
        <dbReference type="ARBA" id="ARBA00004571"/>
    </source>
</evidence>
<evidence type="ECO:0000256" key="2">
    <source>
        <dbReference type="ARBA" id="ARBA00022448"/>
    </source>
</evidence>
<sequence length="1182" mass="127003">MKASRDYLETHCGNRQWIWAVFLVALLLTIPPLHAQVDQGTITGTVTDPSGAVVPNASVTVTNVDTGFTESDKTDAGGIYTFSPLKIGRYSVKVAAPGFITKQQDNVQLHVGERTGVNIGLAIGSEETVQVTTEAPLLQTEDGSTGQVVDAQTIVDTPLNGRNYVFIAQLSAGIAPGNGSRGSGKGDFSANGMRSEQNNFLLDGVDNNVNVVDFFNGASYSVKPPPEALAEFKVQTGSYSAEYGHSAGAVINVSVKSGTNRIHGSAWEYIRNDAFDIHEWASFGNRVVPKYRQNQFGGTIGFPIIKDKLFLFGDAEANRIIFGESGNYTVPTALMRQGDFSELLNTNLTGATPVQLVQPNSGNIATPLSCNGKLNVLCPGQINQTALNILKMYPAPNQSVNGLISNNFFSNRNAVDNTTQFDIRMDYNASQKDQAFVRTSYSNTPGTRTPVFGNILDGGGFGDTGTIVNLSEALAASETHVFNPNFVNEIRFGYNYGNFGFNPPNTNTSGVAAGIGLGGIPGGANNGGLPNVAVTGISSFGSPTWAPTNEYQNVYQILDNVTKIVRNHSMRIGVSFQRIRFSTLQPIEPRGAYNFTGKFTAAQGSPTVGGVAYSGSGVADFLTNNMDTAYVTNIATTDDVRWIRAGYFQDDWKITPNFTLNLGLRYEYAQPYLERHDHQAAFIANSIGASSGTGTYLLPTSQAGTTLAPSFTNTLAANRISIQYTGNRFLVQPQKTNFAPRVGFAYKVTDRLVLRSGYGIFFGGLESAGYYPNLGLNYPFEFESGYNSTTLHGACTTTNCQNNGITLERGFTDAINAGLQNSVSNPTLRGSDAQVKTPYSQQFNVSFEYSLSRTLAASVSYVGSNSRHLIVFPDKNGPVSLLAPGVDVTPYRPFPTIGGTSYSSYAGASNYNSIQAKLDKRMNNGLSFLASYTYAHALDNSPTPLGSTGDAGYRNPNLIGIGADYSNSPIDVRQRFTINGSYAIPYGVGRQFGNHPGFMNLVFGGWTNSLTFIAQTGNPFSMNSSVTTQAGATTHPYLIGNPFKGGGSPDASRTDLAGYSCPTQTRTPKHWYNPCAFVNPPAVPAGTQVSGLAALRYLGSPRNSVYGPGYERINGSLFKNFTIWRETSLQLRADYFNLLNTPAYGNPDANIGTGGGQITSARSLGQFYPDSRFWQFAAKINF</sequence>
<evidence type="ECO:0000259" key="9">
    <source>
        <dbReference type="Pfam" id="PF25183"/>
    </source>
</evidence>
<evidence type="ECO:0000259" key="8">
    <source>
        <dbReference type="Pfam" id="PF07715"/>
    </source>
</evidence>
<feature type="chain" id="PRO_5009241216" evidence="7">
    <location>
        <begin position="36"/>
        <end position="1182"/>
    </location>
</feature>
<dbReference type="InterPro" id="IPR013784">
    <property type="entry name" value="Carb-bd-like_fold"/>
</dbReference>
<dbReference type="Pfam" id="PF25183">
    <property type="entry name" value="OMP_b-brl_4"/>
    <property type="match status" value="1"/>
</dbReference>
<dbReference type="SUPFAM" id="SSF49452">
    <property type="entry name" value="Starch-binding domain-like"/>
    <property type="match status" value="1"/>
</dbReference>
<dbReference type="GO" id="GO:0015344">
    <property type="term" value="F:siderophore uptake transmembrane transporter activity"/>
    <property type="evidence" value="ECO:0007669"/>
    <property type="project" value="TreeGrafter"/>
</dbReference>
<feature type="domain" description="TonB-dependent receptor plug" evidence="8">
    <location>
        <begin position="147"/>
        <end position="248"/>
    </location>
</feature>
<dbReference type="InterPro" id="IPR012910">
    <property type="entry name" value="Plug_dom"/>
</dbReference>
<evidence type="ECO:0000256" key="6">
    <source>
        <dbReference type="ARBA" id="ARBA00023237"/>
    </source>
</evidence>
<dbReference type="OrthoDB" id="97893at2"/>
<dbReference type="EMBL" id="LT629690">
    <property type="protein sequence ID" value="SDE92057.1"/>
    <property type="molecule type" value="Genomic_DNA"/>
</dbReference>
<keyword evidence="2" id="KW-0813">Transport</keyword>
<comment type="subcellular location">
    <subcellularLocation>
        <location evidence="1">Cell outer membrane</location>
        <topology evidence="1">Multi-pass membrane protein</topology>
    </subcellularLocation>
</comment>
<keyword evidence="3" id="KW-1134">Transmembrane beta strand</keyword>
<evidence type="ECO:0000256" key="5">
    <source>
        <dbReference type="ARBA" id="ARBA00023136"/>
    </source>
</evidence>
<dbReference type="Pfam" id="PF07715">
    <property type="entry name" value="Plug"/>
    <property type="match status" value="1"/>
</dbReference>
<keyword evidence="6" id="KW-0998">Cell outer membrane</keyword>
<evidence type="ECO:0000313" key="10">
    <source>
        <dbReference type="EMBL" id="SDE92057.1"/>
    </source>
</evidence>
<dbReference type="InterPro" id="IPR037066">
    <property type="entry name" value="Plug_dom_sf"/>
</dbReference>
<proteinExistence type="predicted"/>
<dbReference type="AlphaFoldDB" id="A0A1G7GV79"/>